<feature type="compositionally biased region" description="Polar residues" evidence="1">
    <location>
        <begin position="188"/>
        <end position="198"/>
    </location>
</feature>
<evidence type="ECO:0000313" key="3">
    <source>
        <dbReference type="Proteomes" id="UP001189429"/>
    </source>
</evidence>
<keyword evidence="3" id="KW-1185">Reference proteome</keyword>
<gene>
    <name evidence="2" type="ORF">PCOR1329_LOCUS78148</name>
</gene>
<evidence type="ECO:0000313" key="2">
    <source>
        <dbReference type="EMBL" id="CAK0901055.1"/>
    </source>
</evidence>
<feature type="region of interest" description="Disordered" evidence="1">
    <location>
        <begin position="144"/>
        <end position="164"/>
    </location>
</feature>
<dbReference type="EMBL" id="CAUYUJ010020872">
    <property type="protein sequence ID" value="CAK0901055.1"/>
    <property type="molecule type" value="Genomic_DNA"/>
</dbReference>
<feature type="region of interest" description="Disordered" evidence="1">
    <location>
        <begin position="186"/>
        <end position="219"/>
    </location>
</feature>
<proteinExistence type="predicted"/>
<organism evidence="2 3">
    <name type="scientific">Prorocentrum cordatum</name>
    <dbReference type="NCBI Taxonomy" id="2364126"/>
    <lineage>
        <taxon>Eukaryota</taxon>
        <taxon>Sar</taxon>
        <taxon>Alveolata</taxon>
        <taxon>Dinophyceae</taxon>
        <taxon>Prorocentrales</taxon>
        <taxon>Prorocentraceae</taxon>
        <taxon>Prorocentrum</taxon>
    </lineage>
</organism>
<comment type="caution">
    <text evidence="2">The sequence shown here is derived from an EMBL/GenBank/DDBJ whole genome shotgun (WGS) entry which is preliminary data.</text>
</comment>
<evidence type="ECO:0000256" key="1">
    <source>
        <dbReference type="SAM" id="MobiDB-lite"/>
    </source>
</evidence>
<reference evidence="2" key="1">
    <citation type="submission" date="2023-10" db="EMBL/GenBank/DDBJ databases">
        <authorList>
            <person name="Chen Y."/>
            <person name="Shah S."/>
            <person name="Dougan E. K."/>
            <person name="Thang M."/>
            <person name="Chan C."/>
        </authorList>
    </citation>
    <scope>NUCLEOTIDE SEQUENCE [LARGE SCALE GENOMIC DNA]</scope>
</reference>
<dbReference type="Proteomes" id="UP001189429">
    <property type="component" value="Unassembled WGS sequence"/>
</dbReference>
<feature type="region of interest" description="Disordered" evidence="1">
    <location>
        <begin position="66"/>
        <end position="97"/>
    </location>
</feature>
<feature type="compositionally biased region" description="Low complexity" evidence="1">
    <location>
        <begin position="201"/>
        <end position="219"/>
    </location>
</feature>
<accession>A0ABN9XS63</accession>
<evidence type="ECO:0008006" key="4">
    <source>
        <dbReference type="Google" id="ProtNLM"/>
    </source>
</evidence>
<sequence length="219" mass="22988">MRVPGYTGHVPGKDDRIADSPFKSTANMTNQHRANAAIPGYTGYIGGKTLQYGATYKTQIRHAIDKKDHREVEVRPGGAVAGAPPKSGGYPSQGRATDATLGYTGHCPKTRAVVGATFASANKKVAKEMREPCKGLEYRRVTAPHVEPGSPASPGRGVLGYTGHVPGNKLDQRFVGMNKVAVGRLLQSPKSGSPTSGVGKSGFSTPTSTSTGGSRPRWT</sequence>
<name>A0ABN9XS63_9DINO</name>
<protein>
    <recommendedName>
        <fullName evidence="4">Flagellar associated protein</fullName>
    </recommendedName>
</protein>